<dbReference type="InParanoid" id="A0A0C2ZUE5"/>
<gene>
    <name evidence="1" type="ORF">SCLCIDRAFT_10800</name>
</gene>
<name>A0A0C2ZUE5_9AGAM</name>
<reference evidence="1 2" key="1">
    <citation type="submission" date="2014-04" db="EMBL/GenBank/DDBJ databases">
        <authorList>
            <consortium name="DOE Joint Genome Institute"/>
            <person name="Kuo A."/>
            <person name="Kohler A."/>
            <person name="Nagy L.G."/>
            <person name="Floudas D."/>
            <person name="Copeland A."/>
            <person name="Barry K.W."/>
            <person name="Cichocki N."/>
            <person name="Veneault-Fourrey C."/>
            <person name="LaButti K."/>
            <person name="Lindquist E.A."/>
            <person name="Lipzen A."/>
            <person name="Lundell T."/>
            <person name="Morin E."/>
            <person name="Murat C."/>
            <person name="Sun H."/>
            <person name="Tunlid A."/>
            <person name="Henrissat B."/>
            <person name="Grigoriev I.V."/>
            <person name="Hibbett D.S."/>
            <person name="Martin F."/>
            <person name="Nordberg H.P."/>
            <person name="Cantor M.N."/>
            <person name="Hua S.X."/>
        </authorList>
    </citation>
    <scope>NUCLEOTIDE SEQUENCE [LARGE SCALE GENOMIC DNA]</scope>
    <source>
        <strain evidence="1 2">Foug A</strain>
    </source>
</reference>
<accession>A0A0C2ZUE5</accession>
<dbReference type="AlphaFoldDB" id="A0A0C2ZUE5"/>
<proteinExistence type="predicted"/>
<sequence>MIGLITFDNGLSLAEWTGSVARCLGIGHLRSASWPDIQIDPTRAENQASSSVIGIDCESIDCQGIRKSWIEGWECVRTPIILAIEFLKSTSWPDIQIDLTVLFQKSIPMFLQPRFNVYPHRER</sequence>
<keyword evidence="2" id="KW-1185">Reference proteome</keyword>
<dbReference type="EMBL" id="KN822122">
    <property type="protein sequence ID" value="KIM56132.1"/>
    <property type="molecule type" value="Genomic_DNA"/>
</dbReference>
<evidence type="ECO:0000313" key="1">
    <source>
        <dbReference type="EMBL" id="KIM56132.1"/>
    </source>
</evidence>
<protein>
    <submittedName>
        <fullName evidence="1">Uncharacterized protein</fullName>
    </submittedName>
</protein>
<dbReference type="HOGENOM" id="CLU_2016550_0_0_1"/>
<evidence type="ECO:0000313" key="2">
    <source>
        <dbReference type="Proteomes" id="UP000053989"/>
    </source>
</evidence>
<dbReference type="Proteomes" id="UP000053989">
    <property type="component" value="Unassembled WGS sequence"/>
</dbReference>
<reference evidence="2" key="2">
    <citation type="submission" date="2015-01" db="EMBL/GenBank/DDBJ databases">
        <title>Evolutionary Origins and Diversification of the Mycorrhizal Mutualists.</title>
        <authorList>
            <consortium name="DOE Joint Genome Institute"/>
            <consortium name="Mycorrhizal Genomics Consortium"/>
            <person name="Kohler A."/>
            <person name="Kuo A."/>
            <person name="Nagy L.G."/>
            <person name="Floudas D."/>
            <person name="Copeland A."/>
            <person name="Barry K.W."/>
            <person name="Cichocki N."/>
            <person name="Veneault-Fourrey C."/>
            <person name="LaButti K."/>
            <person name="Lindquist E.A."/>
            <person name="Lipzen A."/>
            <person name="Lundell T."/>
            <person name="Morin E."/>
            <person name="Murat C."/>
            <person name="Riley R."/>
            <person name="Ohm R."/>
            <person name="Sun H."/>
            <person name="Tunlid A."/>
            <person name="Henrissat B."/>
            <person name="Grigoriev I.V."/>
            <person name="Hibbett D.S."/>
            <person name="Martin F."/>
        </authorList>
    </citation>
    <scope>NUCLEOTIDE SEQUENCE [LARGE SCALE GENOMIC DNA]</scope>
    <source>
        <strain evidence="2">Foug A</strain>
    </source>
</reference>
<organism evidence="1 2">
    <name type="scientific">Scleroderma citrinum Foug A</name>
    <dbReference type="NCBI Taxonomy" id="1036808"/>
    <lineage>
        <taxon>Eukaryota</taxon>
        <taxon>Fungi</taxon>
        <taxon>Dikarya</taxon>
        <taxon>Basidiomycota</taxon>
        <taxon>Agaricomycotina</taxon>
        <taxon>Agaricomycetes</taxon>
        <taxon>Agaricomycetidae</taxon>
        <taxon>Boletales</taxon>
        <taxon>Sclerodermatineae</taxon>
        <taxon>Sclerodermataceae</taxon>
        <taxon>Scleroderma</taxon>
    </lineage>
</organism>